<organism evidence="1 2">
    <name type="scientific">Pseudomonas brassicacearum</name>
    <dbReference type="NCBI Taxonomy" id="930166"/>
    <lineage>
        <taxon>Bacteria</taxon>
        <taxon>Pseudomonadati</taxon>
        <taxon>Pseudomonadota</taxon>
        <taxon>Gammaproteobacteria</taxon>
        <taxon>Pseudomonadales</taxon>
        <taxon>Pseudomonadaceae</taxon>
        <taxon>Pseudomonas</taxon>
    </lineage>
</organism>
<gene>
    <name evidence="1" type="ORF">J2W43_000646</name>
</gene>
<dbReference type="AlphaFoldDB" id="A0AAW8M4M4"/>
<sequence length="175" mass="19276">MTSLGSNEVFIIRPKIGIGRLLFVPLLRQAPWGITAVFCISLSTGLSLPGREWPGIILASLVVMGWVYQLGRDISERASLAVQSSGVAFLGRYRLTKRTPLRVVLKPDGHPAVFHTSYSHYVEYENGRLLIARRILGKKVNQQKQLARELAAFLGIFAYVDDGSGGLKKLAGQQL</sequence>
<accession>A0AAW8M4M4</accession>
<evidence type="ECO:0008006" key="3">
    <source>
        <dbReference type="Google" id="ProtNLM"/>
    </source>
</evidence>
<proteinExistence type="predicted"/>
<dbReference type="RefSeq" id="WP_310356301.1">
    <property type="nucleotide sequence ID" value="NZ_JAVDVC010000001.1"/>
</dbReference>
<name>A0AAW8M4M4_9PSED</name>
<evidence type="ECO:0000313" key="1">
    <source>
        <dbReference type="EMBL" id="MDR6956683.1"/>
    </source>
</evidence>
<evidence type="ECO:0000313" key="2">
    <source>
        <dbReference type="Proteomes" id="UP001252613"/>
    </source>
</evidence>
<comment type="caution">
    <text evidence="1">The sequence shown here is derived from an EMBL/GenBank/DDBJ whole genome shotgun (WGS) entry which is preliminary data.</text>
</comment>
<reference evidence="1" key="1">
    <citation type="submission" date="2023-07" db="EMBL/GenBank/DDBJ databases">
        <title>Sorghum-associated microbial communities from plants grown in Nebraska, USA.</title>
        <authorList>
            <person name="Schachtman D."/>
        </authorList>
    </citation>
    <scope>NUCLEOTIDE SEQUENCE</scope>
    <source>
        <strain evidence="1">3432</strain>
    </source>
</reference>
<dbReference type="EMBL" id="JAVDVC010000001">
    <property type="protein sequence ID" value="MDR6956683.1"/>
    <property type="molecule type" value="Genomic_DNA"/>
</dbReference>
<protein>
    <recommendedName>
        <fullName evidence="3">DUF2244 domain-containing protein</fullName>
    </recommendedName>
</protein>
<dbReference type="Proteomes" id="UP001252613">
    <property type="component" value="Unassembled WGS sequence"/>
</dbReference>